<proteinExistence type="inferred from homology"/>
<evidence type="ECO:0000256" key="2">
    <source>
        <dbReference type="ARBA" id="ARBA00001946"/>
    </source>
</evidence>
<dbReference type="HAMAP" id="MF_00060">
    <property type="entry name" value="SurE"/>
    <property type="match status" value="1"/>
</dbReference>
<comment type="catalytic activity">
    <reaction evidence="1 9">
        <text>a ribonucleoside 5'-phosphate + H2O = a ribonucleoside + phosphate</text>
        <dbReference type="Rhea" id="RHEA:12484"/>
        <dbReference type="ChEBI" id="CHEBI:15377"/>
        <dbReference type="ChEBI" id="CHEBI:18254"/>
        <dbReference type="ChEBI" id="CHEBI:43474"/>
        <dbReference type="ChEBI" id="CHEBI:58043"/>
        <dbReference type="EC" id="3.1.3.5"/>
    </reaction>
</comment>
<dbReference type="InterPro" id="IPR030048">
    <property type="entry name" value="SurE"/>
</dbReference>
<dbReference type="EMBL" id="JAAKZH010000003">
    <property type="protein sequence ID" value="NGO64278.1"/>
    <property type="molecule type" value="Genomic_DNA"/>
</dbReference>
<dbReference type="Gene3D" id="3.40.1210.10">
    <property type="entry name" value="Survival protein SurE-like phosphatase/nucleotidase"/>
    <property type="match status" value="1"/>
</dbReference>
<evidence type="ECO:0000256" key="9">
    <source>
        <dbReference type="HAMAP-Rule" id="MF_00060"/>
    </source>
</evidence>
<evidence type="ECO:0000259" key="10">
    <source>
        <dbReference type="Pfam" id="PF01975"/>
    </source>
</evidence>
<dbReference type="NCBIfam" id="NF001490">
    <property type="entry name" value="PRK00346.1-4"/>
    <property type="match status" value="1"/>
</dbReference>
<feature type="binding site" evidence="9">
    <location>
        <position position="92"/>
    </location>
    <ligand>
        <name>a divalent metal cation</name>
        <dbReference type="ChEBI" id="CHEBI:60240"/>
    </ligand>
</feature>
<dbReference type="GO" id="GO:0046872">
    <property type="term" value="F:metal ion binding"/>
    <property type="evidence" value="ECO:0007669"/>
    <property type="project" value="UniProtKB-UniRule"/>
</dbReference>
<name>A0A6M1S7E3_9HYPH</name>
<feature type="binding site" evidence="9">
    <location>
        <position position="9"/>
    </location>
    <ligand>
        <name>a divalent metal cation</name>
        <dbReference type="ChEBI" id="CHEBI:60240"/>
    </ligand>
</feature>
<dbReference type="AlphaFoldDB" id="A0A6M1S7E3"/>
<comment type="caution">
    <text evidence="11">The sequence shown here is derived from an EMBL/GenBank/DDBJ whole genome shotgun (WGS) entry which is preliminary data.</text>
</comment>
<dbReference type="EC" id="3.1.3.5" evidence="9"/>
<evidence type="ECO:0000256" key="5">
    <source>
        <dbReference type="ARBA" id="ARBA00022490"/>
    </source>
</evidence>
<dbReference type="FunFam" id="3.40.1210.10:FF:000001">
    <property type="entry name" value="5'/3'-nucleotidase SurE"/>
    <property type="match status" value="1"/>
</dbReference>
<dbReference type="GO" id="GO:0004309">
    <property type="term" value="F:exopolyphosphatase activity"/>
    <property type="evidence" value="ECO:0007669"/>
    <property type="project" value="TreeGrafter"/>
</dbReference>
<comment type="similarity">
    <text evidence="4 9">Belongs to the SurE nucleotidase family.</text>
</comment>
<comment type="cofactor">
    <cofactor evidence="9">
        <name>a divalent metal cation</name>
        <dbReference type="ChEBI" id="CHEBI:60240"/>
    </cofactor>
    <text evidence="9">Binds 1 divalent metal cation per subunit.</text>
</comment>
<reference evidence="11 12" key="1">
    <citation type="submission" date="2020-02" db="EMBL/GenBank/DDBJ databases">
        <title>Genome sequence of the type strain CCBAU10050 of Rhizobium daejeonense.</title>
        <authorList>
            <person name="Gao J."/>
            <person name="Sun J."/>
        </authorList>
    </citation>
    <scope>NUCLEOTIDE SEQUENCE [LARGE SCALE GENOMIC DNA]</scope>
    <source>
        <strain evidence="11 12">CCBAU10050</strain>
    </source>
</reference>
<dbReference type="GO" id="GO:0000166">
    <property type="term" value="F:nucleotide binding"/>
    <property type="evidence" value="ECO:0007669"/>
    <property type="project" value="UniProtKB-KW"/>
</dbReference>
<keyword evidence="6 9" id="KW-0479">Metal-binding</keyword>
<feature type="binding site" evidence="9">
    <location>
        <position position="8"/>
    </location>
    <ligand>
        <name>a divalent metal cation</name>
        <dbReference type="ChEBI" id="CHEBI:60240"/>
    </ligand>
</feature>
<dbReference type="GO" id="GO:0008254">
    <property type="term" value="F:3'-nucleotidase activity"/>
    <property type="evidence" value="ECO:0007669"/>
    <property type="project" value="TreeGrafter"/>
</dbReference>
<dbReference type="PANTHER" id="PTHR30457:SF12">
    <property type="entry name" value="5'_3'-NUCLEOTIDASE SURE"/>
    <property type="match status" value="1"/>
</dbReference>
<accession>A0A6M1S7E3</accession>
<feature type="domain" description="Survival protein SurE-like phosphatase/nucleotidase" evidence="10">
    <location>
        <begin position="3"/>
        <end position="185"/>
    </location>
</feature>
<evidence type="ECO:0000256" key="8">
    <source>
        <dbReference type="ARBA" id="ARBA00022801"/>
    </source>
</evidence>
<gene>
    <name evidence="9 11" type="primary">surE</name>
    <name evidence="11" type="ORF">G6N76_11400</name>
</gene>
<dbReference type="Pfam" id="PF01975">
    <property type="entry name" value="SurE"/>
    <property type="match status" value="1"/>
</dbReference>
<sequence>MRILLTNDDGIHAEGLAVLERIARTLSDDVWIVAPESDQSGLAHSLTISEPLRLRKVADKRFALRGTPTDCVIMAVREVLDRKPDLVLSGVNAGGNLADDVTYSGTVAGAIEGTLQGVRSIALSQLYEYDNGGRMIPWEVAETLGPKLLAQLIEADLPDGTFLNVNFPRCAPSEVQGIEVTSQGKLDFGLEVEQRADGRGFPYYWLRFGDRGSRFREGTDLQAIKANKISVTPLKLDMTDYAAQDRLAKALGFGVAG</sequence>
<comment type="function">
    <text evidence="9">Nucleotidase that shows phosphatase activity on nucleoside 5'-monophosphates.</text>
</comment>
<dbReference type="InterPro" id="IPR002828">
    <property type="entry name" value="SurE-like_Pase/nucleotidase"/>
</dbReference>
<evidence type="ECO:0000313" key="12">
    <source>
        <dbReference type="Proteomes" id="UP000477849"/>
    </source>
</evidence>
<dbReference type="Proteomes" id="UP000477849">
    <property type="component" value="Unassembled WGS sequence"/>
</dbReference>
<dbReference type="GO" id="GO:0008253">
    <property type="term" value="F:5'-nucleotidase activity"/>
    <property type="evidence" value="ECO:0007669"/>
    <property type="project" value="UniProtKB-UniRule"/>
</dbReference>
<keyword evidence="8 9" id="KW-0378">Hydrolase</keyword>
<evidence type="ECO:0000313" key="11">
    <source>
        <dbReference type="EMBL" id="NGO64278.1"/>
    </source>
</evidence>
<evidence type="ECO:0000256" key="3">
    <source>
        <dbReference type="ARBA" id="ARBA00004496"/>
    </source>
</evidence>
<keyword evidence="12" id="KW-1185">Reference proteome</keyword>
<dbReference type="InterPro" id="IPR036523">
    <property type="entry name" value="SurE-like_sf"/>
</dbReference>
<organism evidence="11 12">
    <name type="scientific">Rhizobium daejeonense</name>
    <dbReference type="NCBI Taxonomy" id="240521"/>
    <lineage>
        <taxon>Bacteria</taxon>
        <taxon>Pseudomonadati</taxon>
        <taxon>Pseudomonadota</taxon>
        <taxon>Alphaproteobacteria</taxon>
        <taxon>Hyphomicrobiales</taxon>
        <taxon>Rhizobiaceae</taxon>
        <taxon>Rhizobium/Agrobacterium group</taxon>
        <taxon>Rhizobium</taxon>
    </lineage>
</organism>
<dbReference type="NCBIfam" id="TIGR00087">
    <property type="entry name" value="surE"/>
    <property type="match status" value="1"/>
</dbReference>
<keyword evidence="7 9" id="KW-0547">Nucleotide-binding</keyword>
<evidence type="ECO:0000256" key="1">
    <source>
        <dbReference type="ARBA" id="ARBA00000815"/>
    </source>
</evidence>
<keyword evidence="5 9" id="KW-0963">Cytoplasm</keyword>
<evidence type="ECO:0000256" key="4">
    <source>
        <dbReference type="ARBA" id="ARBA00011062"/>
    </source>
</evidence>
<dbReference type="RefSeq" id="WP_163905128.1">
    <property type="nucleotide sequence ID" value="NZ_CP048427.1"/>
</dbReference>
<dbReference type="GO" id="GO:0005737">
    <property type="term" value="C:cytoplasm"/>
    <property type="evidence" value="ECO:0007669"/>
    <property type="project" value="UniProtKB-SubCell"/>
</dbReference>
<comment type="subcellular location">
    <subcellularLocation>
        <location evidence="3 9">Cytoplasm</location>
    </subcellularLocation>
</comment>
<dbReference type="SUPFAM" id="SSF64167">
    <property type="entry name" value="SurE-like"/>
    <property type="match status" value="1"/>
</dbReference>
<evidence type="ECO:0000256" key="7">
    <source>
        <dbReference type="ARBA" id="ARBA00022741"/>
    </source>
</evidence>
<comment type="cofactor">
    <cofactor evidence="2">
        <name>Mg(2+)</name>
        <dbReference type="ChEBI" id="CHEBI:18420"/>
    </cofactor>
</comment>
<dbReference type="PANTHER" id="PTHR30457">
    <property type="entry name" value="5'-NUCLEOTIDASE SURE"/>
    <property type="match status" value="1"/>
</dbReference>
<evidence type="ECO:0000256" key="6">
    <source>
        <dbReference type="ARBA" id="ARBA00022723"/>
    </source>
</evidence>
<feature type="binding site" evidence="9">
    <location>
        <position position="40"/>
    </location>
    <ligand>
        <name>a divalent metal cation</name>
        <dbReference type="ChEBI" id="CHEBI:60240"/>
    </ligand>
</feature>
<protein>
    <recommendedName>
        <fullName evidence="9">5'-nucleotidase SurE</fullName>
        <ecNumber evidence="9">3.1.3.5</ecNumber>
    </recommendedName>
    <alternativeName>
        <fullName evidence="9">Nucleoside 5'-monophosphate phosphohydrolase</fullName>
    </alternativeName>
</protein>